<dbReference type="VEuPathDB" id="VectorBase:GPAI044780"/>
<reference evidence="3" key="1">
    <citation type="submission" date="2014-03" db="EMBL/GenBank/DDBJ databases">
        <authorList>
            <person name="Aksoy S."/>
            <person name="Warren W."/>
            <person name="Wilson R.K."/>
        </authorList>
    </citation>
    <scope>NUCLEOTIDE SEQUENCE [LARGE SCALE GENOMIC DNA]</scope>
    <source>
        <strain evidence="3">IAEA</strain>
    </source>
</reference>
<name>A0A1B0AG71_GLOPL</name>
<accession>A0A1B0AG71</accession>
<sequence>MNMDDYRRASRRASLRRGSISILPQKSAEIPWDILERLFMPFLFCHAAAIIISTLLHAFNLSTISTFAVFVWFALSTVGAVLFYHFVKKIQNQKLFYEDDFKFDWFSIVFNNQRKREHIEDFFLLILQQESIEKKILDSLEEKKKEKKQSIASRPAETLFSKSTLNFSLICIK</sequence>
<organism evidence="2 3">
    <name type="scientific">Glossina pallidipes</name>
    <name type="common">Tsetse fly</name>
    <dbReference type="NCBI Taxonomy" id="7398"/>
    <lineage>
        <taxon>Eukaryota</taxon>
        <taxon>Metazoa</taxon>
        <taxon>Ecdysozoa</taxon>
        <taxon>Arthropoda</taxon>
        <taxon>Hexapoda</taxon>
        <taxon>Insecta</taxon>
        <taxon>Pterygota</taxon>
        <taxon>Neoptera</taxon>
        <taxon>Endopterygota</taxon>
        <taxon>Diptera</taxon>
        <taxon>Brachycera</taxon>
        <taxon>Muscomorpha</taxon>
        <taxon>Hippoboscoidea</taxon>
        <taxon>Glossinidae</taxon>
        <taxon>Glossina</taxon>
    </lineage>
</organism>
<keyword evidence="1" id="KW-0472">Membrane</keyword>
<protein>
    <submittedName>
        <fullName evidence="2">Uncharacterized protein</fullName>
    </submittedName>
</protein>
<keyword evidence="1" id="KW-1133">Transmembrane helix</keyword>
<dbReference type="Proteomes" id="UP000092445">
    <property type="component" value="Unassembled WGS sequence"/>
</dbReference>
<keyword evidence="3" id="KW-1185">Reference proteome</keyword>
<dbReference type="STRING" id="7398.A0A1B0AG71"/>
<feature type="transmembrane region" description="Helical" evidence="1">
    <location>
        <begin position="64"/>
        <end position="87"/>
    </location>
</feature>
<evidence type="ECO:0000256" key="1">
    <source>
        <dbReference type="SAM" id="Phobius"/>
    </source>
</evidence>
<dbReference type="EnsemblMetazoa" id="GPAI044780-RA">
    <property type="protein sequence ID" value="GPAI044780-PA"/>
    <property type="gene ID" value="GPAI044780"/>
</dbReference>
<evidence type="ECO:0000313" key="3">
    <source>
        <dbReference type="Proteomes" id="UP000092445"/>
    </source>
</evidence>
<evidence type="ECO:0000313" key="2">
    <source>
        <dbReference type="EnsemblMetazoa" id="GPAI044780-PA"/>
    </source>
</evidence>
<dbReference type="AlphaFoldDB" id="A0A1B0AG71"/>
<proteinExistence type="predicted"/>
<reference evidence="2" key="2">
    <citation type="submission" date="2020-05" db="UniProtKB">
        <authorList>
            <consortium name="EnsemblMetazoa"/>
        </authorList>
    </citation>
    <scope>IDENTIFICATION</scope>
    <source>
        <strain evidence="2">IAEA</strain>
    </source>
</reference>
<keyword evidence="1" id="KW-0812">Transmembrane</keyword>
<feature type="transmembrane region" description="Helical" evidence="1">
    <location>
        <begin position="38"/>
        <end position="58"/>
    </location>
</feature>